<feature type="region of interest" description="Disordered" evidence="1">
    <location>
        <begin position="36"/>
        <end position="95"/>
    </location>
</feature>
<sequence length="286" mass="30368">MGCGQSKATDVAVPTAAAVPVTSEGKDVLIDHETLASKTTTEELQNDQEAPAIDDTNQEEEEDKDQVLPETQPVPVTEPITDASVTPDSVSVDVPDSVRANFSSFNISFIDPSVSAPTSATTEPNVASMRVMSDKMSQRGDDNVGESDDRVDRAEEPALEVKSVESGEMQQVDTIEGDEVEAGKERGEEMLDVEEESVDNGGDGEAVVEVGAVGANVTQVGALEALVKEEKVVVEEKDGQSSGESEVVELVYHVDTGVELMIEKKSAEILVEQGDDLLEGDGCWVV</sequence>
<dbReference type="Proteomes" id="UP001162060">
    <property type="component" value="Unassembled WGS sequence"/>
</dbReference>
<organism evidence="2 3">
    <name type="scientific">Peronospora matthiolae</name>
    <dbReference type="NCBI Taxonomy" id="2874970"/>
    <lineage>
        <taxon>Eukaryota</taxon>
        <taxon>Sar</taxon>
        <taxon>Stramenopiles</taxon>
        <taxon>Oomycota</taxon>
        <taxon>Peronosporomycetes</taxon>
        <taxon>Peronosporales</taxon>
        <taxon>Peronosporaceae</taxon>
        <taxon>Peronospora</taxon>
    </lineage>
</organism>
<name>A0AAV1VPE4_9STRA</name>
<feature type="region of interest" description="Disordered" evidence="1">
    <location>
        <begin position="109"/>
        <end position="170"/>
    </location>
</feature>
<dbReference type="AlphaFoldDB" id="A0AAV1VPE4"/>
<accession>A0AAV1VPE4</accession>
<feature type="compositionally biased region" description="Basic and acidic residues" evidence="1">
    <location>
        <begin position="132"/>
        <end position="156"/>
    </location>
</feature>
<reference evidence="2" key="1">
    <citation type="submission" date="2024-01" db="EMBL/GenBank/DDBJ databases">
        <authorList>
            <person name="Webb A."/>
        </authorList>
    </citation>
    <scope>NUCLEOTIDE SEQUENCE</scope>
    <source>
        <strain evidence="2">Pm1</strain>
    </source>
</reference>
<proteinExistence type="predicted"/>
<evidence type="ECO:0000256" key="1">
    <source>
        <dbReference type="SAM" id="MobiDB-lite"/>
    </source>
</evidence>
<feature type="compositionally biased region" description="Low complexity" evidence="1">
    <location>
        <begin position="81"/>
        <end position="95"/>
    </location>
</feature>
<comment type="caution">
    <text evidence="2">The sequence shown here is derived from an EMBL/GenBank/DDBJ whole genome shotgun (WGS) entry which is preliminary data.</text>
</comment>
<evidence type="ECO:0000313" key="2">
    <source>
        <dbReference type="EMBL" id="CAK7948084.1"/>
    </source>
</evidence>
<evidence type="ECO:0000313" key="3">
    <source>
        <dbReference type="Proteomes" id="UP001162060"/>
    </source>
</evidence>
<gene>
    <name evidence="2" type="ORF">PM001_LOCUS33234</name>
</gene>
<protein>
    <submittedName>
        <fullName evidence="2">Uncharacterized protein</fullName>
    </submittedName>
</protein>
<dbReference type="EMBL" id="CAKLBY020000392">
    <property type="protein sequence ID" value="CAK7948084.1"/>
    <property type="molecule type" value="Genomic_DNA"/>
</dbReference>
<feature type="compositionally biased region" description="Polar residues" evidence="1">
    <location>
        <begin position="115"/>
        <end position="125"/>
    </location>
</feature>